<proteinExistence type="predicted"/>
<dbReference type="RefSeq" id="WP_253747800.1">
    <property type="nucleotide sequence ID" value="NZ_BAABKA010000066.1"/>
</dbReference>
<accession>A0A9X2K591</accession>
<evidence type="ECO:0000313" key="2">
    <source>
        <dbReference type="Proteomes" id="UP001139648"/>
    </source>
</evidence>
<protein>
    <submittedName>
        <fullName evidence="1">Uncharacterized protein</fullName>
    </submittedName>
</protein>
<dbReference type="EMBL" id="JAMZEB010000002">
    <property type="protein sequence ID" value="MCP2360145.1"/>
    <property type="molecule type" value="Genomic_DNA"/>
</dbReference>
<organism evidence="1 2">
    <name type="scientific">Nonomuraea thailandensis</name>
    <dbReference type="NCBI Taxonomy" id="1188745"/>
    <lineage>
        <taxon>Bacteria</taxon>
        <taxon>Bacillati</taxon>
        <taxon>Actinomycetota</taxon>
        <taxon>Actinomycetes</taxon>
        <taxon>Streptosporangiales</taxon>
        <taxon>Streptosporangiaceae</taxon>
        <taxon>Nonomuraea</taxon>
    </lineage>
</organism>
<evidence type="ECO:0000313" key="1">
    <source>
        <dbReference type="EMBL" id="MCP2360145.1"/>
    </source>
</evidence>
<dbReference type="AlphaFoldDB" id="A0A9X2K591"/>
<keyword evidence="2" id="KW-1185">Reference proteome</keyword>
<comment type="caution">
    <text evidence="1">The sequence shown here is derived from an EMBL/GenBank/DDBJ whole genome shotgun (WGS) entry which is preliminary data.</text>
</comment>
<sequence>MTVTPEQLRALAIRAEALTAEVWELCGGSPGGYPGGSPEPDPLVEARQAAGWLARAAEDLQRAAAELARLRVQPCGLPWAVCPEHGNTLSSRAGLSECRVCHRTWSYDRPGRPCEEPATWKVIDRAGTVTRMCDGHVLGARAAVQGATFVRIDQVAGQAG</sequence>
<name>A0A9X2K591_9ACTN</name>
<gene>
    <name evidence="1" type="ORF">HD597_007165</name>
</gene>
<dbReference type="Proteomes" id="UP001139648">
    <property type="component" value="Unassembled WGS sequence"/>
</dbReference>
<reference evidence="1" key="1">
    <citation type="submission" date="2022-06" db="EMBL/GenBank/DDBJ databases">
        <title>Sequencing the genomes of 1000 actinobacteria strains.</title>
        <authorList>
            <person name="Klenk H.-P."/>
        </authorList>
    </citation>
    <scope>NUCLEOTIDE SEQUENCE</scope>
    <source>
        <strain evidence="1">DSM 46694</strain>
    </source>
</reference>